<dbReference type="OrthoDB" id="7008687at2"/>
<evidence type="ECO:0000259" key="10">
    <source>
        <dbReference type="Pfam" id="PF04316"/>
    </source>
</evidence>
<dbReference type="NCBIfam" id="TIGR03824">
    <property type="entry name" value="FlgM_jcvi"/>
    <property type="match status" value="1"/>
</dbReference>
<evidence type="ECO:0000256" key="7">
    <source>
        <dbReference type="ARBA" id="ARBA00024739"/>
    </source>
</evidence>
<dbReference type="AlphaFoldDB" id="A0A1H1YR26"/>
<dbReference type="EMBL" id="LT629736">
    <property type="protein sequence ID" value="SDT23566.1"/>
    <property type="molecule type" value="Genomic_DNA"/>
</dbReference>
<evidence type="ECO:0000256" key="6">
    <source>
        <dbReference type="ARBA" id="ARBA00023163"/>
    </source>
</evidence>
<evidence type="ECO:0000256" key="5">
    <source>
        <dbReference type="ARBA" id="ARBA00023015"/>
    </source>
</evidence>
<evidence type="ECO:0000313" key="11">
    <source>
        <dbReference type="EMBL" id="SDT23566.1"/>
    </source>
</evidence>
<evidence type="ECO:0000256" key="8">
    <source>
        <dbReference type="ARBA" id="ARBA00030117"/>
    </source>
</evidence>
<feature type="compositionally biased region" description="Polar residues" evidence="9">
    <location>
        <begin position="1"/>
        <end position="20"/>
    </location>
</feature>
<evidence type="ECO:0000256" key="9">
    <source>
        <dbReference type="SAM" id="MobiDB-lite"/>
    </source>
</evidence>
<proteinExistence type="inferred from homology"/>
<protein>
    <recommendedName>
        <fullName evidence="2">Negative regulator of flagellin synthesis</fullName>
    </recommendedName>
    <alternativeName>
        <fullName evidence="8">Anti-sigma-28 factor</fullName>
    </alternativeName>
</protein>
<comment type="similarity">
    <text evidence="1">Belongs to the FlgM family.</text>
</comment>
<dbReference type="RefSeq" id="WP_093396881.1">
    <property type="nucleotide sequence ID" value="NZ_LT629736.1"/>
</dbReference>
<dbReference type="SUPFAM" id="SSF101498">
    <property type="entry name" value="Anti-sigma factor FlgM"/>
    <property type="match status" value="1"/>
</dbReference>
<gene>
    <name evidence="11" type="ORF">SAMN05216421_3233</name>
</gene>
<keyword evidence="6" id="KW-0804">Transcription</keyword>
<dbReference type="Pfam" id="PF04316">
    <property type="entry name" value="FlgM"/>
    <property type="match status" value="1"/>
</dbReference>
<evidence type="ECO:0000256" key="3">
    <source>
        <dbReference type="ARBA" id="ARBA00022491"/>
    </source>
</evidence>
<dbReference type="GO" id="GO:0045892">
    <property type="term" value="P:negative regulation of DNA-templated transcription"/>
    <property type="evidence" value="ECO:0007669"/>
    <property type="project" value="InterPro"/>
</dbReference>
<organism evidence="11 12">
    <name type="scientific">Halopseudomonas xinjiangensis</name>
    <dbReference type="NCBI Taxonomy" id="487184"/>
    <lineage>
        <taxon>Bacteria</taxon>
        <taxon>Pseudomonadati</taxon>
        <taxon>Pseudomonadota</taxon>
        <taxon>Gammaproteobacteria</taxon>
        <taxon>Pseudomonadales</taxon>
        <taxon>Pseudomonadaceae</taxon>
        <taxon>Halopseudomonas</taxon>
    </lineage>
</organism>
<sequence>MDITRPSITGSRPITDTSAAQVGERSAVAKPASPVQAPAVRPDALHAALQALPEVDMDRVAALRQALAEGSLDTSPQNLATDMLAFHRGSRR</sequence>
<dbReference type="InterPro" id="IPR035890">
    <property type="entry name" value="Anti-sigma-28_factor_FlgM_sf"/>
</dbReference>
<keyword evidence="12" id="KW-1185">Reference proteome</keyword>
<feature type="region of interest" description="Disordered" evidence="9">
    <location>
        <begin position="1"/>
        <end position="39"/>
    </location>
</feature>
<evidence type="ECO:0000313" key="12">
    <source>
        <dbReference type="Proteomes" id="UP000243207"/>
    </source>
</evidence>
<dbReference type="InterPro" id="IPR031316">
    <property type="entry name" value="FlgM_C"/>
</dbReference>
<evidence type="ECO:0000256" key="2">
    <source>
        <dbReference type="ARBA" id="ARBA00017823"/>
    </source>
</evidence>
<reference evidence="12" key="1">
    <citation type="submission" date="2016-10" db="EMBL/GenBank/DDBJ databases">
        <authorList>
            <person name="Varghese N."/>
            <person name="Submissions S."/>
        </authorList>
    </citation>
    <scope>NUCLEOTIDE SEQUENCE [LARGE SCALE GENOMIC DNA]</scope>
    <source>
        <strain evidence="12">NRRL B-51270</strain>
    </source>
</reference>
<keyword evidence="5" id="KW-0805">Transcription regulation</keyword>
<feature type="domain" description="Anti-sigma-28 factor FlgM C-terminal" evidence="10">
    <location>
        <begin position="44"/>
        <end position="84"/>
    </location>
</feature>
<evidence type="ECO:0000256" key="1">
    <source>
        <dbReference type="ARBA" id="ARBA00005322"/>
    </source>
</evidence>
<keyword evidence="4" id="KW-1005">Bacterial flagellum biogenesis</keyword>
<dbReference type="STRING" id="487184.SAMN05216421_3233"/>
<keyword evidence="3" id="KW-0678">Repressor</keyword>
<comment type="function">
    <text evidence="7">Responsible for the coupling of flagellin expression to flagellar assembly by preventing expression of the flagellin genes when a component of the middle class of proteins is defective. It negatively regulates flagellar genes by inhibiting the activity of FliA by directly binding to FliA.</text>
</comment>
<dbReference type="GO" id="GO:0044781">
    <property type="term" value="P:bacterial-type flagellum organization"/>
    <property type="evidence" value="ECO:0007669"/>
    <property type="project" value="UniProtKB-KW"/>
</dbReference>
<dbReference type="InterPro" id="IPR007412">
    <property type="entry name" value="FlgM"/>
</dbReference>
<evidence type="ECO:0000256" key="4">
    <source>
        <dbReference type="ARBA" id="ARBA00022795"/>
    </source>
</evidence>
<dbReference type="Proteomes" id="UP000243207">
    <property type="component" value="Chromosome I"/>
</dbReference>
<accession>A0A1H1YR26</accession>
<name>A0A1H1YR26_9GAMM</name>